<reference evidence="2 3" key="1">
    <citation type="submission" date="2018-08" db="EMBL/GenBank/DDBJ databases">
        <title>Genome of Clostridium chromiireducens C1, DSM12136.</title>
        <authorList>
            <person name="Xing M."/>
            <person name="Wei Y."/>
            <person name="Ang E.L."/>
            <person name="Zhao H."/>
            <person name="Zhang Y."/>
        </authorList>
    </citation>
    <scope>NUCLEOTIDE SEQUENCE [LARGE SCALE GENOMIC DNA]</scope>
    <source>
        <strain evidence="2 3">C1</strain>
    </source>
</reference>
<evidence type="ECO:0000313" key="2">
    <source>
        <dbReference type="EMBL" id="RII33117.1"/>
    </source>
</evidence>
<gene>
    <name evidence="2" type="ORF">D2A34_20025</name>
</gene>
<feature type="compositionally biased region" description="Low complexity" evidence="1">
    <location>
        <begin position="106"/>
        <end position="118"/>
    </location>
</feature>
<dbReference type="Proteomes" id="UP000265930">
    <property type="component" value="Unassembled WGS sequence"/>
</dbReference>
<feature type="compositionally biased region" description="Basic and acidic residues" evidence="1">
    <location>
        <begin position="119"/>
        <end position="134"/>
    </location>
</feature>
<comment type="caution">
    <text evidence="2">The sequence shown here is derived from an EMBL/GenBank/DDBJ whole genome shotgun (WGS) entry which is preliminary data.</text>
</comment>
<feature type="compositionally biased region" description="Polar residues" evidence="1">
    <location>
        <begin position="135"/>
        <end position="146"/>
    </location>
</feature>
<name>A0A399IKQ0_9CLOT</name>
<evidence type="ECO:0000313" key="3">
    <source>
        <dbReference type="Proteomes" id="UP000265930"/>
    </source>
</evidence>
<sequence length="376" mass="42486">MILNKKYKEEIDKIVMNDEMKKRILQNVLVANENDNNAEKSLKIKTTKPKINKYYNFKKNMQMVAACGAIVLCLSVVKNYPMLLKPAPNDLEQKETVKSNDDENNNLKTNNDNNYVNNKDSKEISNNNNKEDQTVGKNNSNYNNGDSYVKRESSDSSKIRQEEKDKDNLQSNSSIEAEKSQTSQNNDNKSIEDSKILSKTNPEGDINKKENKNPTSTESKTKDQDIMQNRIPENNEDNSVLGTSVAAEKVENYRQEYKTLDEAEKALNLKVSPLKTLSKGFKMGNISVISNEIIQVDYNDGNNNIIFRAGKGIDNISGDYNVYQVNDTLKVNGLNVNLEGNKSEEYNLATWEKDGISYSISAENSIDEKTILGMII</sequence>
<dbReference type="AlphaFoldDB" id="A0A399IKQ0"/>
<feature type="region of interest" description="Disordered" evidence="1">
    <location>
        <begin position="96"/>
        <end position="240"/>
    </location>
</feature>
<organism evidence="2 3">
    <name type="scientific">Clostridium chromiireducens</name>
    <dbReference type="NCBI Taxonomy" id="225345"/>
    <lineage>
        <taxon>Bacteria</taxon>
        <taxon>Bacillati</taxon>
        <taxon>Bacillota</taxon>
        <taxon>Clostridia</taxon>
        <taxon>Eubacteriales</taxon>
        <taxon>Clostridiaceae</taxon>
        <taxon>Clostridium</taxon>
    </lineage>
</organism>
<feature type="compositionally biased region" description="Polar residues" evidence="1">
    <location>
        <begin position="169"/>
        <end position="188"/>
    </location>
</feature>
<proteinExistence type="predicted"/>
<evidence type="ECO:0000256" key="1">
    <source>
        <dbReference type="SAM" id="MobiDB-lite"/>
    </source>
</evidence>
<dbReference type="RefSeq" id="WP_119367784.1">
    <property type="nucleotide sequence ID" value="NZ_QXDJ01000005.1"/>
</dbReference>
<protein>
    <recommendedName>
        <fullName evidence="4">DUF4367 domain-containing protein</fullName>
    </recommendedName>
</protein>
<evidence type="ECO:0008006" key="4">
    <source>
        <dbReference type="Google" id="ProtNLM"/>
    </source>
</evidence>
<accession>A0A399IKQ0</accession>
<dbReference type="EMBL" id="QXDJ01000005">
    <property type="protein sequence ID" value="RII33117.1"/>
    <property type="molecule type" value="Genomic_DNA"/>
</dbReference>
<feature type="compositionally biased region" description="Basic and acidic residues" evidence="1">
    <location>
        <begin position="148"/>
        <end position="168"/>
    </location>
</feature>